<name>L9ZLE7_NATA2</name>
<comment type="caution">
    <text evidence="1">The sequence shown here is derived from an EMBL/GenBank/DDBJ whole genome shotgun (WGS) entry which is preliminary data.</text>
</comment>
<proteinExistence type="predicted"/>
<protein>
    <submittedName>
        <fullName evidence="1">Uncharacterized protein</fullName>
    </submittedName>
</protein>
<dbReference type="AlphaFoldDB" id="L9ZLE7"/>
<dbReference type="Proteomes" id="UP000011511">
    <property type="component" value="Unassembled WGS sequence"/>
</dbReference>
<dbReference type="EMBL" id="AOIK01000025">
    <property type="protein sequence ID" value="ELY86871.1"/>
    <property type="molecule type" value="Genomic_DNA"/>
</dbReference>
<evidence type="ECO:0000313" key="1">
    <source>
        <dbReference type="EMBL" id="ELY86871.1"/>
    </source>
</evidence>
<organism evidence="1 2">
    <name type="scientific">Natrinema altunense (strain JCM 12890 / CGMCC 1.3731 / AJ2)</name>
    <dbReference type="NCBI Taxonomy" id="1227494"/>
    <lineage>
        <taxon>Archaea</taxon>
        <taxon>Methanobacteriati</taxon>
        <taxon>Methanobacteriota</taxon>
        <taxon>Stenosarchaea group</taxon>
        <taxon>Halobacteria</taxon>
        <taxon>Halobacteriales</taxon>
        <taxon>Natrialbaceae</taxon>
        <taxon>Natrinema</taxon>
    </lineage>
</organism>
<keyword evidence="2" id="KW-1185">Reference proteome</keyword>
<gene>
    <name evidence="1" type="ORF">C485_08142</name>
</gene>
<evidence type="ECO:0000313" key="2">
    <source>
        <dbReference type="Proteomes" id="UP000011511"/>
    </source>
</evidence>
<accession>L9ZLE7</accession>
<sequence length="70" mass="7874">MFVPSNGIVQLIALIAELDHRFVDCDVMPTIFQQSDVIGFLHPAMDDRSPLFEPKLSMIELVSESDNPRS</sequence>
<reference evidence="1 2" key="1">
    <citation type="journal article" date="2014" name="PLoS Genet.">
        <title>Phylogenetically driven sequencing of extremely halophilic archaea reveals strategies for static and dynamic osmo-response.</title>
        <authorList>
            <person name="Becker E.A."/>
            <person name="Seitzer P.M."/>
            <person name="Tritt A."/>
            <person name="Larsen D."/>
            <person name="Krusor M."/>
            <person name="Yao A.I."/>
            <person name="Wu D."/>
            <person name="Madern D."/>
            <person name="Eisen J.A."/>
            <person name="Darling A.E."/>
            <person name="Facciotti M.T."/>
        </authorList>
    </citation>
    <scope>NUCLEOTIDE SEQUENCE [LARGE SCALE GENOMIC DNA]</scope>
    <source>
        <strain evidence="1 2">JCM 12890</strain>
    </source>
</reference>